<organism evidence="1 2">
    <name type="scientific">Larkinella punicea</name>
    <dbReference type="NCBI Taxonomy" id="2315727"/>
    <lineage>
        <taxon>Bacteria</taxon>
        <taxon>Pseudomonadati</taxon>
        <taxon>Bacteroidota</taxon>
        <taxon>Cytophagia</taxon>
        <taxon>Cytophagales</taxon>
        <taxon>Spirosomataceae</taxon>
        <taxon>Larkinella</taxon>
    </lineage>
</organism>
<evidence type="ECO:0000313" key="1">
    <source>
        <dbReference type="EMBL" id="RCR66287.1"/>
    </source>
</evidence>
<proteinExistence type="predicted"/>
<dbReference type="EMBL" id="QOWE01000029">
    <property type="protein sequence ID" value="RCR66287.1"/>
    <property type="molecule type" value="Genomic_DNA"/>
</dbReference>
<name>A0A368JF49_9BACT</name>
<evidence type="ECO:0008006" key="3">
    <source>
        <dbReference type="Google" id="ProtNLM"/>
    </source>
</evidence>
<gene>
    <name evidence="1" type="ORF">DUE52_27505</name>
</gene>
<keyword evidence="2" id="KW-1185">Reference proteome</keyword>
<comment type="caution">
    <text evidence="1">The sequence shown here is derived from an EMBL/GenBank/DDBJ whole genome shotgun (WGS) entry which is preliminary data.</text>
</comment>
<dbReference type="Proteomes" id="UP000253383">
    <property type="component" value="Unassembled WGS sequence"/>
</dbReference>
<evidence type="ECO:0000313" key="2">
    <source>
        <dbReference type="Proteomes" id="UP000253383"/>
    </source>
</evidence>
<sequence>MKETVPGTTKEQNKKSGGRSGIPIIFVHQRYSFYLEYTLRQAAHSNPDSPIHLLGDDDNNRFPFLIHHKVSDLLNPETDRFKSVYQHQSPNHYDYELFCFVRWYLVKELMRREGYQQVFVADSDVMIYSDITHYVNQAGLTKYQAAFNIGVDYQWVRSASGHSSYWTWEGISQFCDLMSNLYTLPRFITFMDQIRAEKIIKNDRAGISDMTALYVFYEEENSRIRNLSACLNGSAFDHNISMATNYDLDEYEFGLGRKKIVIKNGHPVAYNLLLKKEIILHTLHFQGNSKNIIHRYYTGGGLLGNKALREIRFRASVLYHMVR</sequence>
<accession>A0A368JF49</accession>
<dbReference type="AlphaFoldDB" id="A0A368JF49"/>
<reference evidence="1 2" key="1">
    <citation type="submission" date="2018-07" db="EMBL/GenBank/DDBJ databases">
        <title>Genome analysis of Larkinella rosea.</title>
        <authorList>
            <person name="Zhou Z."/>
            <person name="Wang G."/>
        </authorList>
    </citation>
    <scope>NUCLEOTIDE SEQUENCE [LARGE SCALE GENOMIC DNA]</scope>
    <source>
        <strain evidence="2">zzj9</strain>
    </source>
</reference>
<protein>
    <recommendedName>
        <fullName evidence="3">Nucleotide-diphospho-sugar transferase domain-containing protein</fullName>
    </recommendedName>
</protein>